<dbReference type="AlphaFoldDB" id="A0A062URW5"/>
<feature type="transmembrane region" description="Helical" evidence="1">
    <location>
        <begin position="188"/>
        <end position="211"/>
    </location>
</feature>
<name>A0A062URW5_9PROT</name>
<keyword evidence="1" id="KW-0472">Membrane</keyword>
<feature type="transmembrane region" description="Helical" evidence="1">
    <location>
        <begin position="87"/>
        <end position="106"/>
    </location>
</feature>
<evidence type="ECO:0000256" key="1">
    <source>
        <dbReference type="SAM" id="Phobius"/>
    </source>
</evidence>
<keyword evidence="1" id="KW-1133">Transmembrane helix</keyword>
<sequence>MGGEAFDIARALKGLRWLLARDLVLILQLGVIWAVVAAIASMLSEYIPSEVQGFVGLNQLVGPFFVAAFTAAALSTNQPTLSNALKAGRLLYVQFVVVLFITFVLLHLGLKLMVLPGIALAILVSCAPSVLFREDTGIMGALIEGARLVLPRFWRVAACYLVVTVPVMVFAGLILLADQGLSLGVSTLVILSIVGVFAQVITTYLGAAIYLEATHVSRVQSV</sequence>
<evidence type="ECO:0000313" key="2">
    <source>
        <dbReference type="EMBL" id="KCZ60194.1"/>
    </source>
</evidence>
<feature type="transmembrane region" description="Helical" evidence="1">
    <location>
        <begin position="23"/>
        <end position="43"/>
    </location>
</feature>
<protein>
    <recommendedName>
        <fullName evidence="4">Glycerophosphoryl diester phosphodiesterase membrane domain-containing protein</fullName>
    </recommendedName>
</protein>
<dbReference type="RefSeq" id="WP_034737245.1">
    <property type="nucleotide sequence ID" value="NZ_AWFG01000010.1"/>
</dbReference>
<feature type="transmembrane region" description="Helical" evidence="1">
    <location>
        <begin position="153"/>
        <end position="176"/>
    </location>
</feature>
<dbReference type="Pfam" id="PF06790">
    <property type="entry name" value="UPF0259"/>
    <property type="match status" value="1"/>
</dbReference>
<dbReference type="STRING" id="1280947.HY30_12050"/>
<gene>
    <name evidence="2" type="ORF">HY30_12050</name>
</gene>
<keyword evidence="3" id="KW-1185">Reference proteome</keyword>
<dbReference type="Proteomes" id="UP000027190">
    <property type="component" value="Unassembled WGS sequence"/>
</dbReference>
<evidence type="ECO:0008006" key="4">
    <source>
        <dbReference type="Google" id="ProtNLM"/>
    </source>
</evidence>
<proteinExistence type="predicted"/>
<evidence type="ECO:0000313" key="3">
    <source>
        <dbReference type="Proteomes" id="UP000027190"/>
    </source>
</evidence>
<comment type="caution">
    <text evidence="2">The sequence shown here is derived from an EMBL/GenBank/DDBJ whole genome shotgun (WGS) entry which is preliminary data.</text>
</comment>
<accession>A0A062URW5</accession>
<organism evidence="2 3">
    <name type="scientific">Hyphomonas chukchiensis</name>
    <dbReference type="NCBI Taxonomy" id="1280947"/>
    <lineage>
        <taxon>Bacteria</taxon>
        <taxon>Pseudomonadati</taxon>
        <taxon>Pseudomonadota</taxon>
        <taxon>Alphaproteobacteria</taxon>
        <taxon>Hyphomonadales</taxon>
        <taxon>Hyphomonadaceae</taxon>
        <taxon>Hyphomonas</taxon>
    </lineage>
</organism>
<feature type="transmembrane region" description="Helical" evidence="1">
    <location>
        <begin position="55"/>
        <end position="75"/>
    </location>
</feature>
<keyword evidence="1" id="KW-0812">Transmembrane</keyword>
<dbReference type="EMBL" id="AWFG01000010">
    <property type="protein sequence ID" value="KCZ60194.1"/>
    <property type="molecule type" value="Genomic_DNA"/>
</dbReference>
<reference evidence="2 3" key="1">
    <citation type="journal article" date="2014" name="Antonie Van Leeuwenhoek">
        <title>Hyphomonas beringensis sp. nov. and Hyphomonas chukchiensis sp. nov., isolated from surface seawater of the Bering Sea and Chukchi Sea.</title>
        <authorList>
            <person name="Li C."/>
            <person name="Lai Q."/>
            <person name="Li G."/>
            <person name="Dong C."/>
            <person name="Wang J."/>
            <person name="Liao Y."/>
            <person name="Shao Z."/>
        </authorList>
    </citation>
    <scope>NUCLEOTIDE SEQUENCE [LARGE SCALE GENOMIC DNA]</scope>
    <source>
        <strain evidence="2 3">BH-BN04-4</strain>
    </source>
</reference>
<feature type="transmembrane region" description="Helical" evidence="1">
    <location>
        <begin position="112"/>
        <end position="132"/>
    </location>
</feature>